<dbReference type="InterPro" id="IPR010281">
    <property type="entry name" value="DUF885"/>
</dbReference>
<reference evidence="1 2" key="1">
    <citation type="submission" date="2018-11" db="EMBL/GenBank/DDBJ databases">
        <title>Genomic Encyclopedia of Type Strains, Phase IV (KMG-IV): sequencing the most valuable type-strain genomes for metagenomic binning, comparative biology and taxonomic classification.</title>
        <authorList>
            <person name="Goeker M."/>
        </authorList>
    </citation>
    <scope>NUCLEOTIDE SEQUENCE [LARGE SCALE GENOMIC DNA]</scope>
    <source>
        <strain evidence="1 2">DSM 100316</strain>
    </source>
</reference>
<dbReference type="PANTHER" id="PTHR33361">
    <property type="entry name" value="GLR0591 PROTEIN"/>
    <property type="match status" value="1"/>
</dbReference>
<keyword evidence="2" id="KW-1185">Reference proteome</keyword>
<dbReference type="Pfam" id="PF05960">
    <property type="entry name" value="DUF885"/>
    <property type="match status" value="1"/>
</dbReference>
<sequence>MPDFHSLEIKFRQFILSDVAGNIGLGDDAYLDQLGDPSLEYQASRTAEAKALIAKLEATSSDDAEQRLDLELMALKLKKDVFFDELTQHGQPQRRRMPNGVGGISAGVFQLFINDEREPYPRLDNILQRLLQAPDYLAKEAAVITEPITRWRDTELAQGEGIPDLLQTIVEWATQQGYPQLGALNEAVKHCNRALADYLDDLKSRKTIDGFAIGEEKVKELLALRQISQSPTELAKMAADFMGETQQLLASLRERLCEKYQLPASTSEVELHEFLNQHFAAKLKAGKIDSVLDYYTDQIDKIEAFIDDKKLFEIPEQQSMKIMQTPSFLEPVIPAGAMFPPLALREGRKTSLVYLTLKEDQLAEHTELGIPVMMIHEGIPGHHLQFASAAQHPSLVRRIFNAQEHSEGWTTMLEDYMLDVGYIGEELVDEVRFIAKRDISRLVARVGIDLYFMTSNKDYLQVGLDLDFDSDDVFVNAAKLLKEATGFTDGRVQAELNWYCSEQSYPLSYLTGNRLVWQLKQEIQAANKKGLTPLALDQAFHDIYLSSGCMPVASLRQVFCQRGYL</sequence>
<protein>
    <submittedName>
        <fullName evidence="1">Uncharacterized protein (DUF885 family)</fullName>
    </submittedName>
</protein>
<proteinExistence type="predicted"/>
<dbReference type="AlphaFoldDB" id="A0A3N2DKL4"/>
<gene>
    <name evidence="1" type="ORF">EDC56_2867</name>
</gene>
<dbReference type="EMBL" id="RKHR01000005">
    <property type="protein sequence ID" value="ROS00229.1"/>
    <property type="molecule type" value="Genomic_DNA"/>
</dbReference>
<name>A0A3N2DKL4_9GAMM</name>
<dbReference type="PANTHER" id="PTHR33361:SF2">
    <property type="entry name" value="DUF885 DOMAIN-CONTAINING PROTEIN"/>
    <property type="match status" value="1"/>
</dbReference>
<comment type="caution">
    <text evidence="1">The sequence shown here is derived from an EMBL/GenBank/DDBJ whole genome shotgun (WGS) entry which is preliminary data.</text>
</comment>
<organism evidence="1 2">
    <name type="scientific">Sinobacterium caligoides</name>
    <dbReference type="NCBI Taxonomy" id="933926"/>
    <lineage>
        <taxon>Bacteria</taxon>
        <taxon>Pseudomonadati</taxon>
        <taxon>Pseudomonadota</taxon>
        <taxon>Gammaproteobacteria</taxon>
        <taxon>Cellvibrionales</taxon>
        <taxon>Spongiibacteraceae</taxon>
        <taxon>Sinobacterium</taxon>
    </lineage>
</organism>
<dbReference type="Proteomes" id="UP000275394">
    <property type="component" value="Unassembled WGS sequence"/>
</dbReference>
<evidence type="ECO:0000313" key="1">
    <source>
        <dbReference type="EMBL" id="ROS00229.1"/>
    </source>
</evidence>
<dbReference type="RefSeq" id="WP_123713203.1">
    <property type="nucleotide sequence ID" value="NZ_RKHR01000005.1"/>
</dbReference>
<accession>A0A3N2DKL4</accession>
<evidence type="ECO:0000313" key="2">
    <source>
        <dbReference type="Proteomes" id="UP000275394"/>
    </source>
</evidence>
<dbReference type="OrthoDB" id="9769898at2"/>